<gene>
    <name evidence="3" type="ORF">JOD49_001938</name>
</gene>
<dbReference type="RefSeq" id="WP_239525187.1">
    <property type="nucleotide sequence ID" value="NZ_BAAAVF010000009.1"/>
</dbReference>
<feature type="transmembrane region" description="Helical" evidence="2">
    <location>
        <begin position="92"/>
        <end position="111"/>
    </location>
</feature>
<feature type="transmembrane region" description="Helical" evidence="2">
    <location>
        <begin position="59"/>
        <end position="80"/>
    </location>
</feature>
<evidence type="ECO:0000256" key="1">
    <source>
        <dbReference type="SAM" id="MobiDB-lite"/>
    </source>
</evidence>
<keyword evidence="2" id="KW-1133">Transmembrane helix</keyword>
<keyword evidence="4" id="KW-1185">Reference proteome</keyword>
<evidence type="ECO:0000256" key="2">
    <source>
        <dbReference type="SAM" id="Phobius"/>
    </source>
</evidence>
<comment type="caution">
    <text evidence="3">The sequence shown here is derived from an EMBL/GenBank/DDBJ whole genome shotgun (WGS) entry which is preliminary data.</text>
</comment>
<name>A0ABS2LF21_9CELL</name>
<sequence length="146" mass="14981">MHPAPRPAPARTAASHPGPEAPEADLRRAIRTDAVAGLVSAPLLLVAAVPLAGPLGLPVPLLVGAGVVLVVLATFLWFTAHAVPLHRGAARAVVVANCAWMAASVAVLLVWSPTLWGVLFVAAQAVAVLWITITEAVALRRLGGPR</sequence>
<keyword evidence="2" id="KW-0812">Transmembrane</keyword>
<protein>
    <submittedName>
        <fullName evidence="3">Glucan phosphoethanolaminetransferase (Alkaline phosphatase superfamily)</fullName>
    </submittedName>
</protein>
<feature type="transmembrane region" description="Helical" evidence="2">
    <location>
        <begin position="117"/>
        <end position="139"/>
    </location>
</feature>
<reference evidence="3 4" key="1">
    <citation type="submission" date="2021-01" db="EMBL/GenBank/DDBJ databases">
        <title>Sequencing the genomes of 1000 actinobacteria strains.</title>
        <authorList>
            <person name="Klenk H.-P."/>
        </authorList>
    </citation>
    <scope>NUCLEOTIDE SEQUENCE [LARGE SCALE GENOMIC DNA]</scope>
    <source>
        <strain evidence="3 4">DSM 46000</strain>
    </source>
</reference>
<keyword evidence="2" id="KW-0472">Membrane</keyword>
<feature type="transmembrane region" description="Helical" evidence="2">
    <location>
        <begin position="34"/>
        <end position="53"/>
    </location>
</feature>
<organism evidence="3 4">
    <name type="scientific">Oerskovia jenensis</name>
    <dbReference type="NCBI Taxonomy" id="162169"/>
    <lineage>
        <taxon>Bacteria</taxon>
        <taxon>Bacillati</taxon>
        <taxon>Actinomycetota</taxon>
        <taxon>Actinomycetes</taxon>
        <taxon>Micrococcales</taxon>
        <taxon>Cellulomonadaceae</taxon>
        <taxon>Oerskovia</taxon>
    </lineage>
</organism>
<feature type="region of interest" description="Disordered" evidence="1">
    <location>
        <begin position="1"/>
        <end position="22"/>
    </location>
</feature>
<dbReference type="Proteomes" id="UP000698059">
    <property type="component" value="Unassembled WGS sequence"/>
</dbReference>
<evidence type="ECO:0000313" key="3">
    <source>
        <dbReference type="EMBL" id="MBM7479018.1"/>
    </source>
</evidence>
<accession>A0ABS2LF21</accession>
<evidence type="ECO:0000313" key="4">
    <source>
        <dbReference type="Proteomes" id="UP000698059"/>
    </source>
</evidence>
<proteinExistence type="predicted"/>
<dbReference type="EMBL" id="JAFBBO010000001">
    <property type="protein sequence ID" value="MBM7479018.1"/>
    <property type="molecule type" value="Genomic_DNA"/>
</dbReference>